<dbReference type="PANTHER" id="PTHR46028">
    <property type="entry name" value="KYNURENINE 3-MONOOXYGENASE"/>
    <property type="match status" value="1"/>
</dbReference>
<dbReference type="AlphaFoldDB" id="A0A1Z5TKZ8"/>
<keyword evidence="12" id="KW-0812">Transmembrane</keyword>
<gene>
    <name evidence="11" type="primary">BNA4</name>
    <name evidence="15" type="ORF">BTJ68_02887</name>
</gene>
<keyword evidence="11 12" id="KW-0472">Membrane</keyword>
<dbReference type="Pfam" id="PF01494">
    <property type="entry name" value="FAD_binding_3"/>
    <property type="match status" value="1"/>
</dbReference>
<comment type="caution">
    <text evidence="15">The sequence shown here is derived from an EMBL/GenBank/DDBJ whole genome shotgun (WGS) entry which is preliminary data.</text>
</comment>
<dbReference type="GO" id="GO:0004502">
    <property type="term" value="F:kynurenine 3-monooxygenase activity"/>
    <property type="evidence" value="ECO:0007669"/>
    <property type="project" value="UniProtKB-UniRule"/>
</dbReference>
<dbReference type="PRINTS" id="PR00420">
    <property type="entry name" value="RNGMNOXGNASE"/>
</dbReference>
<dbReference type="GO" id="GO:0043420">
    <property type="term" value="P:anthranilate metabolic process"/>
    <property type="evidence" value="ECO:0007669"/>
    <property type="project" value="UniProtKB-UniRule"/>
</dbReference>
<keyword evidence="6 11" id="KW-0521">NADP</keyword>
<keyword evidence="13" id="KW-0732">Signal</keyword>
<keyword evidence="9 11" id="KW-0496">Mitochondrion</keyword>
<dbReference type="GO" id="GO:0034354">
    <property type="term" value="P:'de novo' NAD+ biosynthetic process from L-tryptophan"/>
    <property type="evidence" value="ECO:0007669"/>
    <property type="project" value="UniProtKB-UniRule"/>
</dbReference>
<evidence type="ECO:0000256" key="4">
    <source>
        <dbReference type="ARBA" id="ARBA00022787"/>
    </source>
</evidence>
<comment type="cofactor">
    <cofactor evidence="1 11">
        <name>FAD</name>
        <dbReference type="ChEBI" id="CHEBI:57692"/>
    </cofactor>
</comment>
<sequence length="570" mass="63558">MTACIFVFWAIIHPVHSHSAFVVLLLPSRSSSLYSAFSRHPEFRRSEAYVMAATKTTKCLVVGAGPVGALSALYAARRGWDVEVYELRGDLRDESITPLNFTKSINLALSERGIHAMRHSGSEKLVDAILDETIPMYGRMIHGEGKTGNFTEESQQYDVHGRYIHAVDRANLNKLLLDEVEALPNVKLHFNHKLTGADYIQKKAWFEQQVARKPQTADGAQAQQSQLDQRAKEIEIDFDLILGCDGAHSSVRYHMMKFVRMNYEQTYIDTLWCEFTIPPATPSFPSQRTSPSSKDGFATSPNHLHIWPNSDKMFIAIPSLDKSFTCTLFAPASTFAALESQPETISAFFRENFPGASELIGEDRLRKQFATNPHLPLISIKCHPHHFTSTGVILGDAAHAMVPFYGQGMNAGLEDVRVLFQHLDAHPATAEGRRAGLETYTAERAADAHTINDLALANYWEMHAGVRSPLYLLRKQVEEFLSDKLPSTGFATQYSRVSFSNQRYSEVAETVARQGRILVGGMLGSVVVPALGWAAWWVWRYQNASRTGVAATKGFAGLGGVFERVGRWFT</sequence>
<evidence type="ECO:0000256" key="2">
    <source>
        <dbReference type="ARBA" id="ARBA00022630"/>
    </source>
</evidence>
<dbReference type="GO" id="GO:0071949">
    <property type="term" value="F:FAD binding"/>
    <property type="evidence" value="ECO:0007669"/>
    <property type="project" value="InterPro"/>
</dbReference>
<dbReference type="Proteomes" id="UP000194280">
    <property type="component" value="Unassembled WGS sequence"/>
</dbReference>
<feature type="signal peptide" evidence="13">
    <location>
        <begin position="1"/>
        <end position="17"/>
    </location>
</feature>
<dbReference type="GO" id="GO:0006569">
    <property type="term" value="P:L-tryptophan catabolic process"/>
    <property type="evidence" value="ECO:0007669"/>
    <property type="project" value="UniProtKB-UniRule"/>
</dbReference>
<comment type="catalytic activity">
    <reaction evidence="10 11">
        <text>L-kynurenine + NADPH + O2 + H(+) = 3-hydroxy-L-kynurenine + NADP(+) + H2O</text>
        <dbReference type="Rhea" id="RHEA:20545"/>
        <dbReference type="ChEBI" id="CHEBI:15377"/>
        <dbReference type="ChEBI" id="CHEBI:15378"/>
        <dbReference type="ChEBI" id="CHEBI:15379"/>
        <dbReference type="ChEBI" id="CHEBI:57783"/>
        <dbReference type="ChEBI" id="CHEBI:57959"/>
        <dbReference type="ChEBI" id="CHEBI:58125"/>
        <dbReference type="ChEBI" id="CHEBI:58349"/>
        <dbReference type="EC" id="1.14.13.9"/>
    </reaction>
</comment>
<keyword evidence="3 11" id="KW-0662">Pyridine nucleotide biosynthesis</keyword>
<dbReference type="UniPathway" id="UPA00253">
    <property type="reaction ID" value="UER00328"/>
</dbReference>
<dbReference type="EC" id="1.14.13.9" evidence="11"/>
<evidence type="ECO:0000256" key="8">
    <source>
        <dbReference type="ARBA" id="ARBA00023033"/>
    </source>
</evidence>
<dbReference type="STRING" id="1157616.A0A1Z5TKZ8"/>
<dbReference type="FunCoup" id="A0A1Z5TKZ8">
    <property type="interactions" value="1347"/>
</dbReference>
<evidence type="ECO:0000256" key="3">
    <source>
        <dbReference type="ARBA" id="ARBA00022642"/>
    </source>
</evidence>
<keyword evidence="2 11" id="KW-0285">Flavoprotein</keyword>
<keyword evidence="8 11" id="KW-0503">Monooxygenase</keyword>
<comment type="similarity">
    <text evidence="11">Belongs to the aromatic-ring hydroxylase family. KMO subfamily.</text>
</comment>
<keyword evidence="4 11" id="KW-1000">Mitochondrion outer membrane</keyword>
<feature type="domain" description="FAD-binding" evidence="14">
    <location>
        <begin position="57"/>
        <end position="451"/>
    </location>
</feature>
<comment type="pathway">
    <text evidence="11">Cofactor biosynthesis; NAD(+) biosynthesis; quinolinate from L-kynurenine: step 1/3.</text>
</comment>
<evidence type="ECO:0000256" key="9">
    <source>
        <dbReference type="ARBA" id="ARBA00023128"/>
    </source>
</evidence>
<dbReference type="Gene3D" id="3.50.50.60">
    <property type="entry name" value="FAD/NAD(P)-binding domain"/>
    <property type="match status" value="1"/>
</dbReference>
<evidence type="ECO:0000256" key="11">
    <source>
        <dbReference type="HAMAP-Rule" id="MF_03018"/>
    </source>
</evidence>
<evidence type="ECO:0000256" key="13">
    <source>
        <dbReference type="SAM" id="SignalP"/>
    </source>
</evidence>
<feature type="chain" id="PRO_5013165313" description="Kynurenine 3-monooxygenase" evidence="13">
    <location>
        <begin position="18"/>
        <end position="570"/>
    </location>
</feature>
<keyword evidence="16" id="KW-1185">Reference proteome</keyword>
<organism evidence="15 16">
    <name type="scientific">Hortaea werneckii EXF-2000</name>
    <dbReference type="NCBI Taxonomy" id="1157616"/>
    <lineage>
        <taxon>Eukaryota</taxon>
        <taxon>Fungi</taxon>
        <taxon>Dikarya</taxon>
        <taxon>Ascomycota</taxon>
        <taxon>Pezizomycotina</taxon>
        <taxon>Dothideomycetes</taxon>
        <taxon>Dothideomycetidae</taxon>
        <taxon>Mycosphaerellales</taxon>
        <taxon>Teratosphaeriaceae</taxon>
        <taxon>Hortaea</taxon>
    </lineage>
</organism>
<comment type="subcellular location">
    <subcellularLocation>
        <location evidence="11">Mitochondrion outer membrane</location>
    </subcellularLocation>
</comment>
<dbReference type="PANTHER" id="PTHR46028:SF2">
    <property type="entry name" value="KYNURENINE 3-MONOOXYGENASE"/>
    <property type="match status" value="1"/>
</dbReference>
<accession>A0A1Z5TKZ8</accession>
<dbReference type="InterPro" id="IPR036188">
    <property type="entry name" value="FAD/NAD-bd_sf"/>
</dbReference>
<keyword evidence="12" id="KW-1133">Transmembrane helix</keyword>
<dbReference type="HAMAP" id="MF_01971">
    <property type="entry name" value="Kynurenine_monooxygenase"/>
    <property type="match status" value="1"/>
</dbReference>
<evidence type="ECO:0000259" key="14">
    <source>
        <dbReference type="Pfam" id="PF01494"/>
    </source>
</evidence>
<evidence type="ECO:0000256" key="12">
    <source>
        <dbReference type="SAM" id="Phobius"/>
    </source>
</evidence>
<dbReference type="SUPFAM" id="SSF51905">
    <property type="entry name" value="FAD/NAD(P)-binding domain"/>
    <property type="match status" value="1"/>
</dbReference>
<dbReference type="OrthoDB" id="10053569at2759"/>
<keyword evidence="7 11" id="KW-0560">Oxidoreductase</keyword>
<reference evidence="15 16" key="1">
    <citation type="submission" date="2017-01" db="EMBL/GenBank/DDBJ databases">
        <title>The recent genome duplication of the halophilic yeast Hortaea werneckii: insights from long-read sequencing.</title>
        <authorList>
            <person name="Sinha S."/>
            <person name="Flibotte S."/>
            <person name="Neira M."/>
            <person name="Lenassi M."/>
            <person name="Gostincar C."/>
            <person name="Stajich J.E."/>
            <person name="Nislow C.E."/>
        </authorList>
    </citation>
    <scope>NUCLEOTIDE SEQUENCE [LARGE SCALE GENOMIC DNA]</scope>
    <source>
        <strain evidence="15 16">EXF-2000</strain>
    </source>
</reference>
<evidence type="ECO:0000313" key="16">
    <source>
        <dbReference type="Proteomes" id="UP000194280"/>
    </source>
</evidence>
<feature type="transmembrane region" description="Helical" evidence="12">
    <location>
        <begin position="517"/>
        <end position="539"/>
    </location>
</feature>
<dbReference type="GO" id="GO:0005741">
    <property type="term" value="C:mitochondrial outer membrane"/>
    <property type="evidence" value="ECO:0007669"/>
    <property type="project" value="UniProtKB-SubCell"/>
</dbReference>
<comment type="function">
    <text evidence="11">Catalyzes the hydroxylation of L-kynurenine (L-Kyn) to form 3-hydroxy-L-kynurenine (L-3OHKyn). Required for synthesis of quinolinic acid.</text>
</comment>
<dbReference type="GO" id="GO:0070189">
    <property type="term" value="P:kynurenine metabolic process"/>
    <property type="evidence" value="ECO:0007669"/>
    <property type="project" value="TreeGrafter"/>
</dbReference>
<protein>
    <recommendedName>
        <fullName evidence="11">Kynurenine 3-monooxygenase</fullName>
        <ecNumber evidence="11">1.14.13.9</ecNumber>
    </recommendedName>
    <alternativeName>
        <fullName evidence="11">Biosynthesis of nicotinic acid protein 4</fullName>
    </alternativeName>
    <alternativeName>
        <fullName evidence="11">Kynurenine 3-hydroxylase</fullName>
    </alternativeName>
</protein>
<evidence type="ECO:0000256" key="7">
    <source>
        <dbReference type="ARBA" id="ARBA00023002"/>
    </source>
</evidence>
<evidence type="ECO:0000256" key="1">
    <source>
        <dbReference type="ARBA" id="ARBA00001974"/>
    </source>
</evidence>
<dbReference type="InParanoid" id="A0A1Z5TKZ8"/>
<dbReference type="InterPro" id="IPR002938">
    <property type="entry name" value="FAD-bd"/>
</dbReference>
<dbReference type="GO" id="GO:0019805">
    <property type="term" value="P:quinolinate biosynthetic process"/>
    <property type="evidence" value="ECO:0007669"/>
    <property type="project" value="UniProtKB-UniRule"/>
</dbReference>
<dbReference type="InterPro" id="IPR027545">
    <property type="entry name" value="Kynurenine_monooxygenase"/>
</dbReference>
<evidence type="ECO:0000256" key="6">
    <source>
        <dbReference type="ARBA" id="ARBA00022857"/>
    </source>
</evidence>
<name>A0A1Z5TKZ8_HORWE</name>
<keyword evidence="5 11" id="KW-0274">FAD</keyword>
<dbReference type="FunFam" id="3.50.50.60:FF:000129">
    <property type="entry name" value="Kynurenine 3-monooxygenase"/>
    <property type="match status" value="1"/>
</dbReference>
<dbReference type="EMBL" id="MUNK01000029">
    <property type="protein sequence ID" value="OTA36645.1"/>
    <property type="molecule type" value="Genomic_DNA"/>
</dbReference>
<proteinExistence type="inferred from homology"/>
<dbReference type="VEuPathDB" id="FungiDB:BTJ68_02887"/>
<evidence type="ECO:0000313" key="15">
    <source>
        <dbReference type="EMBL" id="OTA36645.1"/>
    </source>
</evidence>
<evidence type="ECO:0000256" key="5">
    <source>
        <dbReference type="ARBA" id="ARBA00022827"/>
    </source>
</evidence>
<evidence type="ECO:0000256" key="10">
    <source>
        <dbReference type="ARBA" id="ARBA00047818"/>
    </source>
</evidence>